<dbReference type="Proteomes" id="UP000024635">
    <property type="component" value="Unassembled WGS sequence"/>
</dbReference>
<reference evidence="2" key="1">
    <citation type="journal article" date="2015" name="Nat. Genet.">
        <title>The genome and transcriptome of the zoonotic hookworm Ancylostoma ceylanicum identify infection-specific gene families.</title>
        <authorList>
            <person name="Schwarz E.M."/>
            <person name="Hu Y."/>
            <person name="Antoshechkin I."/>
            <person name="Miller M.M."/>
            <person name="Sternberg P.W."/>
            <person name="Aroian R.V."/>
        </authorList>
    </citation>
    <scope>NUCLEOTIDE SEQUENCE</scope>
    <source>
        <strain evidence="2">HY135</strain>
    </source>
</reference>
<name>A0A016T569_9BILA</name>
<organism evidence="1 2">
    <name type="scientific">Ancylostoma ceylanicum</name>
    <dbReference type="NCBI Taxonomy" id="53326"/>
    <lineage>
        <taxon>Eukaryota</taxon>
        <taxon>Metazoa</taxon>
        <taxon>Ecdysozoa</taxon>
        <taxon>Nematoda</taxon>
        <taxon>Chromadorea</taxon>
        <taxon>Rhabditida</taxon>
        <taxon>Rhabditina</taxon>
        <taxon>Rhabditomorpha</taxon>
        <taxon>Strongyloidea</taxon>
        <taxon>Ancylostomatidae</taxon>
        <taxon>Ancylostomatinae</taxon>
        <taxon>Ancylostoma</taxon>
    </lineage>
</organism>
<dbReference type="EMBL" id="JARK01001470">
    <property type="protein sequence ID" value="EYB98093.1"/>
    <property type="molecule type" value="Genomic_DNA"/>
</dbReference>
<protein>
    <submittedName>
        <fullName evidence="1">Uncharacterized protein</fullName>
    </submittedName>
</protein>
<evidence type="ECO:0000313" key="2">
    <source>
        <dbReference type="Proteomes" id="UP000024635"/>
    </source>
</evidence>
<comment type="caution">
    <text evidence="1">The sequence shown here is derived from an EMBL/GenBank/DDBJ whole genome shotgun (WGS) entry which is preliminary data.</text>
</comment>
<proteinExistence type="predicted"/>
<keyword evidence="2" id="KW-1185">Reference proteome</keyword>
<accession>A0A016T569</accession>
<sequence length="73" mass="7855">MVAFVTILGHATNFLKIPLIREALSRLLNASDSVALDRVRNVAETMGASTTSIVVQAPLLVSLREQFCPTSIS</sequence>
<dbReference type="AlphaFoldDB" id="A0A016T569"/>
<gene>
    <name evidence="1" type="primary">Acey_s0134.g1848</name>
    <name evidence="1" type="ORF">Y032_0134g1848</name>
</gene>
<evidence type="ECO:0000313" key="1">
    <source>
        <dbReference type="EMBL" id="EYB98093.1"/>
    </source>
</evidence>